<organism evidence="1 2">
    <name type="scientific">Romboutsia timonensis</name>
    <dbReference type="NCBI Taxonomy" id="1776391"/>
    <lineage>
        <taxon>Bacteria</taxon>
        <taxon>Bacillati</taxon>
        <taxon>Bacillota</taxon>
        <taxon>Clostridia</taxon>
        <taxon>Peptostreptococcales</taxon>
        <taxon>Peptostreptococcaceae</taxon>
        <taxon>Romboutsia</taxon>
    </lineage>
</organism>
<keyword evidence="1" id="KW-0067">ATP-binding</keyword>
<accession>A0A921N0M1</accession>
<dbReference type="Proteomes" id="UP000776700">
    <property type="component" value="Unassembled WGS sequence"/>
</dbReference>
<keyword evidence="1" id="KW-0378">Hydrolase</keyword>
<reference evidence="1" key="1">
    <citation type="journal article" date="2021" name="PeerJ">
        <title>Extensive microbial diversity within the chicken gut microbiome revealed by metagenomics and culture.</title>
        <authorList>
            <person name="Gilroy R."/>
            <person name="Ravi A."/>
            <person name="Getino M."/>
            <person name="Pursley I."/>
            <person name="Horton D.L."/>
            <person name="Alikhan N.F."/>
            <person name="Baker D."/>
            <person name="Gharbi K."/>
            <person name="Hall N."/>
            <person name="Watson M."/>
            <person name="Adriaenssens E.M."/>
            <person name="Foster-Nyarko E."/>
            <person name="Jarju S."/>
            <person name="Secka A."/>
            <person name="Antonio M."/>
            <person name="Oren A."/>
            <person name="Chaudhuri R.R."/>
            <person name="La Ragione R."/>
            <person name="Hildebrand F."/>
            <person name="Pallen M.J."/>
        </authorList>
    </citation>
    <scope>NUCLEOTIDE SEQUENCE</scope>
    <source>
        <strain evidence="1">1277</strain>
    </source>
</reference>
<evidence type="ECO:0000313" key="2">
    <source>
        <dbReference type="Proteomes" id="UP000776700"/>
    </source>
</evidence>
<proteinExistence type="predicted"/>
<reference evidence="1" key="2">
    <citation type="submission" date="2021-09" db="EMBL/GenBank/DDBJ databases">
        <authorList>
            <person name="Gilroy R."/>
        </authorList>
    </citation>
    <scope>NUCLEOTIDE SEQUENCE</scope>
    <source>
        <strain evidence="1">1277</strain>
    </source>
</reference>
<name>A0A921N0M1_9FIRM</name>
<keyword evidence="1" id="KW-0347">Helicase</keyword>
<dbReference type="EMBL" id="DYUB01000118">
    <property type="protein sequence ID" value="HJG96169.1"/>
    <property type="molecule type" value="Genomic_DNA"/>
</dbReference>
<keyword evidence="1" id="KW-0547">Nucleotide-binding</keyword>
<dbReference type="GO" id="GO:0004386">
    <property type="term" value="F:helicase activity"/>
    <property type="evidence" value="ECO:0007669"/>
    <property type="project" value="UniProtKB-KW"/>
</dbReference>
<dbReference type="AlphaFoldDB" id="A0A921N0M1"/>
<feature type="non-terminal residue" evidence="1">
    <location>
        <position position="1"/>
    </location>
</feature>
<protein>
    <submittedName>
        <fullName evidence="1">DNA helicase</fullName>
    </submittedName>
</protein>
<evidence type="ECO:0000313" key="1">
    <source>
        <dbReference type="EMBL" id="HJG96169.1"/>
    </source>
</evidence>
<comment type="caution">
    <text evidence="1">The sequence shown here is derived from an EMBL/GenBank/DDBJ whole genome shotgun (WGS) entry which is preliminary data.</text>
</comment>
<sequence length="76" mass="8856">IYTIKNLEYKACIICQLEMLYNHTINDITQDYQINDFIGDLNKVYLATNRACDYLSIVTAFNEETSDIIKLLIESK</sequence>
<gene>
    <name evidence="1" type="ORF">K8V90_03590</name>
</gene>